<evidence type="ECO:0000313" key="1">
    <source>
        <dbReference type="EMBL" id="KAJ9096629.1"/>
    </source>
</evidence>
<keyword evidence="2" id="KW-1185">Reference proteome</keyword>
<reference evidence="1" key="1">
    <citation type="submission" date="2023-04" db="EMBL/GenBank/DDBJ databases">
        <title>Draft Genome sequencing of Naganishia species isolated from polar environments using Oxford Nanopore Technology.</title>
        <authorList>
            <person name="Leo P."/>
            <person name="Venkateswaran K."/>
        </authorList>
    </citation>
    <scope>NUCLEOTIDE SEQUENCE</scope>
    <source>
        <strain evidence="1">MNA-CCFEE 5262</strain>
    </source>
</reference>
<sequence>MSSVTDTLASVMPEPIAKRMKSTRVIGTHSGSFHADEALGVAMLRMTDEYRDADLVRTRDQAKLDTLDIVIDVGGTYDATMNRFDHHQKGFTEIFGNGQVPTPAEPTPIAADGSKTWFETKLSSAGLVYKHFGRHIIANKTGLKEGEQATHTLWIKLYKEFIEGIDAIDNGISQYDAETAGSPRYSNRTDLSSRVGWMNPRWNEPSNDDILDAKFTQASKMAGEEFENRLDYYAKAWLPARDVVLEAVNKRFEVDPSGQIVIFNQSVPWKEHIFSLEALHSPNRETSPILYVLYPESSEKPDGKWRIQCVPKAAEGFENRKSLPEAWRGVRDEALSQVSGIDGCIFVHMSGFIGGNHTKQGAIDMAKKALSA</sequence>
<comment type="caution">
    <text evidence="1">The sequence shown here is derived from an EMBL/GenBank/DDBJ whole genome shotgun (WGS) entry which is preliminary data.</text>
</comment>
<organism evidence="1 2">
    <name type="scientific">Naganishia adeliensis</name>
    <dbReference type="NCBI Taxonomy" id="92952"/>
    <lineage>
        <taxon>Eukaryota</taxon>
        <taxon>Fungi</taxon>
        <taxon>Dikarya</taxon>
        <taxon>Basidiomycota</taxon>
        <taxon>Agaricomycotina</taxon>
        <taxon>Tremellomycetes</taxon>
        <taxon>Filobasidiales</taxon>
        <taxon>Filobasidiaceae</taxon>
        <taxon>Naganishia</taxon>
    </lineage>
</organism>
<name>A0ACC2VCB2_9TREE</name>
<dbReference type="Proteomes" id="UP001230649">
    <property type="component" value="Unassembled WGS sequence"/>
</dbReference>
<protein>
    <submittedName>
        <fullName evidence="1">Uncharacterized protein</fullName>
    </submittedName>
</protein>
<proteinExistence type="predicted"/>
<dbReference type="EMBL" id="JASBWS010000111">
    <property type="protein sequence ID" value="KAJ9096629.1"/>
    <property type="molecule type" value="Genomic_DNA"/>
</dbReference>
<accession>A0ACC2VCB2</accession>
<gene>
    <name evidence="1" type="ORF">QFC20_006391</name>
</gene>
<evidence type="ECO:0000313" key="2">
    <source>
        <dbReference type="Proteomes" id="UP001230649"/>
    </source>
</evidence>